<name>A0A545UYH8_9HYPO</name>
<comment type="caution">
    <text evidence="1">The sequence shown here is derived from an EMBL/GenBank/DDBJ whole genome shotgun (WGS) entry which is preliminary data.</text>
</comment>
<protein>
    <submittedName>
        <fullName evidence="1">Uncharacterized protein</fullName>
    </submittedName>
</protein>
<accession>A0A545UYH8</accession>
<dbReference type="Proteomes" id="UP000315783">
    <property type="component" value="Unassembled WGS sequence"/>
</dbReference>
<gene>
    <name evidence="1" type="ORF">IF1G_06517</name>
</gene>
<keyword evidence="2" id="KW-1185">Reference proteome</keyword>
<organism evidence="1 2">
    <name type="scientific">Cordyceps javanica</name>
    <dbReference type="NCBI Taxonomy" id="43265"/>
    <lineage>
        <taxon>Eukaryota</taxon>
        <taxon>Fungi</taxon>
        <taxon>Dikarya</taxon>
        <taxon>Ascomycota</taxon>
        <taxon>Pezizomycotina</taxon>
        <taxon>Sordariomycetes</taxon>
        <taxon>Hypocreomycetidae</taxon>
        <taxon>Hypocreales</taxon>
        <taxon>Cordycipitaceae</taxon>
        <taxon>Cordyceps</taxon>
    </lineage>
</organism>
<dbReference type="EMBL" id="SPUK01000009">
    <property type="protein sequence ID" value="TQV94506.1"/>
    <property type="molecule type" value="Genomic_DNA"/>
</dbReference>
<sequence length="64" mass="7426">MTREHISIHHKRRHNVAEYMLHVLDYPLGHGRERFSLIYDMSQSPRTGPPARIMSAKTVVISEA</sequence>
<dbReference type="AlphaFoldDB" id="A0A545UYH8"/>
<evidence type="ECO:0000313" key="2">
    <source>
        <dbReference type="Proteomes" id="UP000315783"/>
    </source>
</evidence>
<proteinExistence type="predicted"/>
<evidence type="ECO:0000313" key="1">
    <source>
        <dbReference type="EMBL" id="TQV94506.1"/>
    </source>
</evidence>
<reference evidence="1 2" key="1">
    <citation type="journal article" date="2019" name="Appl. Microbiol. Biotechnol.">
        <title>Genome sequence of Isaria javanica and comparative genome analysis insights into family S53 peptidase evolution in fungal entomopathogens.</title>
        <authorList>
            <person name="Lin R."/>
            <person name="Zhang X."/>
            <person name="Xin B."/>
            <person name="Zou M."/>
            <person name="Gao Y."/>
            <person name="Qin F."/>
            <person name="Hu Q."/>
            <person name="Xie B."/>
            <person name="Cheng X."/>
        </authorList>
    </citation>
    <scope>NUCLEOTIDE SEQUENCE [LARGE SCALE GENOMIC DNA]</scope>
    <source>
        <strain evidence="1 2">IJ1G</strain>
    </source>
</reference>